<dbReference type="EMBL" id="DS547103">
    <property type="protein sequence ID" value="EDR07753.1"/>
    <property type="molecule type" value="Genomic_DNA"/>
</dbReference>
<sequence length="96" mass="10459">MCIFLSPNSPNKDHLPILPNQCAMWSAALDQSGSLQCGLYAELLTPFPCTPAPIPLDAPSKDQLLHPSFQTNVRCGLPLRTSLNPFNRPILMLGSD</sequence>
<dbReference type="GeneID" id="6077164"/>
<evidence type="ECO:0000313" key="1">
    <source>
        <dbReference type="EMBL" id="EDR07753.1"/>
    </source>
</evidence>
<gene>
    <name evidence="1" type="ORF">LACBIDRAFT_298270</name>
</gene>
<proteinExistence type="predicted"/>
<dbReference type="HOGENOM" id="CLU_2360083_0_0_1"/>
<evidence type="ECO:0000313" key="2">
    <source>
        <dbReference type="Proteomes" id="UP000001194"/>
    </source>
</evidence>
<protein>
    <submittedName>
        <fullName evidence="1">Predicted protein</fullName>
    </submittedName>
</protein>
<dbReference type="Proteomes" id="UP000001194">
    <property type="component" value="Unassembled WGS sequence"/>
</dbReference>
<name>B0DCM0_LACBS</name>
<organism evidence="2">
    <name type="scientific">Laccaria bicolor (strain S238N-H82 / ATCC MYA-4686)</name>
    <name type="common">Bicoloured deceiver</name>
    <name type="synonym">Laccaria laccata var. bicolor</name>
    <dbReference type="NCBI Taxonomy" id="486041"/>
    <lineage>
        <taxon>Eukaryota</taxon>
        <taxon>Fungi</taxon>
        <taxon>Dikarya</taxon>
        <taxon>Basidiomycota</taxon>
        <taxon>Agaricomycotina</taxon>
        <taxon>Agaricomycetes</taxon>
        <taxon>Agaricomycetidae</taxon>
        <taxon>Agaricales</taxon>
        <taxon>Agaricineae</taxon>
        <taxon>Hydnangiaceae</taxon>
        <taxon>Laccaria</taxon>
    </lineage>
</organism>
<dbReference type="KEGG" id="lbc:LACBIDRAFT_298270"/>
<dbReference type="AlphaFoldDB" id="B0DCM0"/>
<dbReference type="RefSeq" id="XP_001881542.1">
    <property type="nucleotide sequence ID" value="XM_001881507.1"/>
</dbReference>
<accession>B0DCM0</accession>
<keyword evidence="2" id="KW-1185">Reference proteome</keyword>
<dbReference type="InParanoid" id="B0DCM0"/>
<reference evidence="1 2" key="1">
    <citation type="journal article" date="2008" name="Nature">
        <title>The genome of Laccaria bicolor provides insights into mycorrhizal symbiosis.</title>
        <authorList>
            <person name="Martin F."/>
            <person name="Aerts A."/>
            <person name="Ahren D."/>
            <person name="Brun A."/>
            <person name="Danchin E.G.J."/>
            <person name="Duchaussoy F."/>
            <person name="Gibon J."/>
            <person name="Kohler A."/>
            <person name="Lindquist E."/>
            <person name="Pereda V."/>
            <person name="Salamov A."/>
            <person name="Shapiro H.J."/>
            <person name="Wuyts J."/>
            <person name="Blaudez D."/>
            <person name="Buee M."/>
            <person name="Brokstein P."/>
            <person name="Canbaeck B."/>
            <person name="Cohen D."/>
            <person name="Courty P.E."/>
            <person name="Coutinho P.M."/>
            <person name="Delaruelle C."/>
            <person name="Detter J.C."/>
            <person name="Deveau A."/>
            <person name="DiFazio S."/>
            <person name="Duplessis S."/>
            <person name="Fraissinet-Tachet L."/>
            <person name="Lucic E."/>
            <person name="Frey-Klett P."/>
            <person name="Fourrey C."/>
            <person name="Feussner I."/>
            <person name="Gay G."/>
            <person name="Grimwood J."/>
            <person name="Hoegger P.J."/>
            <person name="Jain P."/>
            <person name="Kilaru S."/>
            <person name="Labbe J."/>
            <person name="Lin Y.C."/>
            <person name="Legue V."/>
            <person name="Le Tacon F."/>
            <person name="Marmeisse R."/>
            <person name="Melayah D."/>
            <person name="Montanini B."/>
            <person name="Muratet M."/>
            <person name="Nehls U."/>
            <person name="Niculita-Hirzel H."/>
            <person name="Oudot-Le Secq M.P."/>
            <person name="Peter M."/>
            <person name="Quesneville H."/>
            <person name="Rajashekar B."/>
            <person name="Reich M."/>
            <person name="Rouhier N."/>
            <person name="Schmutz J."/>
            <person name="Yin T."/>
            <person name="Chalot M."/>
            <person name="Henrissat B."/>
            <person name="Kuees U."/>
            <person name="Lucas S."/>
            <person name="Van de Peer Y."/>
            <person name="Podila G.K."/>
            <person name="Polle A."/>
            <person name="Pukkila P.J."/>
            <person name="Richardson P.M."/>
            <person name="Rouze P."/>
            <person name="Sanders I.R."/>
            <person name="Stajich J.E."/>
            <person name="Tunlid A."/>
            <person name="Tuskan G."/>
            <person name="Grigoriev I.V."/>
        </authorList>
    </citation>
    <scope>NUCLEOTIDE SEQUENCE [LARGE SCALE GENOMIC DNA]</scope>
    <source>
        <strain evidence="2">S238N-H82 / ATCC MYA-4686</strain>
    </source>
</reference>